<dbReference type="AlphaFoldDB" id="A0AA97PFT8"/>
<accession>A0AA97PFT8</accession>
<feature type="signal peptide" evidence="2">
    <location>
        <begin position="1"/>
        <end position="23"/>
    </location>
</feature>
<dbReference type="CDD" id="cd09630">
    <property type="entry name" value="CDH_like_cytochrome"/>
    <property type="match status" value="1"/>
</dbReference>
<dbReference type="Proteomes" id="UP000011086">
    <property type="component" value="Unassembled WGS sequence"/>
</dbReference>
<dbReference type="InterPro" id="IPR053208">
    <property type="entry name" value="GMC_Oxidoreductase_CD"/>
</dbReference>
<dbReference type="Pfam" id="PF05199">
    <property type="entry name" value="GMC_oxred_C"/>
    <property type="match status" value="1"/>
</dbReference>
<dbReference type="FunFam" id="2.60.40.1210:FF:000004">
    <property type="entry name" value="Cellobiose dehydrogenase"/>
    <property type="match status" value="1"/>
</dbReference>
<evidence type="ECO:0000313" key="6">
    <source>
        <dbReference type="EMBL" id="ELQ33016.1"/>
    </source>
</evidence>
<dbReference type="PANTHER" id="PTHR47190:SF2">
    <property type="entry name" value="CELLOBIOSE DEHYDROGENASE (AFU_ORTHOLOGUE AFUA_2G17620)"/>
    <property type="match status" value="1"/>
</dbReference>
<dbReference type="InterPro" id="IPR015920">
    <property type="entry name" value="Cellobiose_DH-like_cyt"/>
</dbReference>
<proteinExistence type="inferred from homology"/>
<feature type="domain" description="Cellobiose dehydrogenase-like cytochrome" evidence="5">
    <location>
        <begin position="31"/>
        <end position="218"/>
    </location>
</feature>
<dbReference type="InterPro" id="IPR000172">
    <property type="entry name" value="GMC_OxRdtase_N"/>
</dbReference>
<dbReference type="Gene3D" id="3.30.410.10">
    <property type="entry name" value="Cholesterol Oxidase, domain 2"/>
    <property type="match status" value="1"/>
</dbReference>
<dbReference type="InterPro" id="IPR036188">
    <property type="entry name" value="FAD/NAD-bd_sf"/>
</dbReference>
<dbReference type="Pfam" id="PF00732">
    <property type="entry name" value="GMC_oxred_N"/>
    <property type="match status" value="1"/>
</dbReference>
<dbReference type="PANTHER" id="PTHR47190">
    <property type="entry name" value="DEHYDROGENASE, PUTATIVE-RELATED"/>
    <property type="match status" value="1"/>
</dbReference>
<protein>
    <submittedName>
        <fullName evidence="6">Cellobiose dehydrogenase</fullName>
    </submittedName>
</protein>
<evidence type="ECO:0000259" key="3">
    <source>
        <dbReference type="Pfam" id="PF00732"/>
    </source>
</evidence>
<sequence>MKFRSGRVAAFAVAALSVQPCLAQEPTMVKHESGITFGTWSAAAGGSQAPFEFGMALPENALTTDSTEYIGLLRCGKSSKGEGGWCGLSHGESGQMIGALLLVAWPHGDQVLTSFRYVTGYAFPGVYKGDAKLTQISSKVTDDYFEVTYRCQGCLAWEQDGDAGKASTSQGFLVLGRASGSDTPSSPECPDKIVHGFHDTGFGQYGAVLEGLARSEYSQWAGLATKTVSGSCGVSSPTTTAATMTSAPPTSVETTVPATTTTSAPAVTFTPAPSSEFDYIVVGAGAGGITVADKLSEKGHSVLLIEKGPPSTGYWGGTMRPDWLNETKLTRFDVPGLCNQIWADSVGVACTDMDQMAGCVLGGGVAVNAGLWWKPHPLDWDENFPAGWKSSDTRQATDRVFSRIPGTVRPSQDGRIYYDQGFNVLSSGLSSAGWQRIDEPNSSPDRKNRTFGHSTFMFSGGERGGPLATYLKTASERPNFRLITDTSVRRLIRSGGRVTGVEIEGNPATGHGYAGVVNVTASTGRVILSAGVFGTAKVLFRSGIGPADSLATVKASASDGASMISESEWIDLPVGYNLVDHVNTDTIVDHPDVVFYDFYEAWDHPNPSDEQKYLGSRTGILAQAAPNIGPLFWEEVRGADGVVRQFQWTARVEGTTNTSMTMSMYLGRGLTSRGRMSITSRLDTRVVTPPYLRDDNDRLAVIQSLDNVRASLAAVQNLTWHVPSLNQTSEAYVNSLLTTPAQRRANHWMGTTKLGTDDGRSGGTAVIDTNTKVYGTDNLFVVDASIFPGMVTSNPSAMIVIAAEHAATKIMALDKFRHFSPYTHMLVKLARKPRVAAATKKASPFPFMRNFVRLSQDIMHSPSFYFLIFTGLVPTIFASPVVPIQDDVFPPPGFVLTEPRFQVEIRPGEHITLNGTVQKVWAEMLRLNPNYETDFAPQLAKRRAALDAFDIASIATPAGPAVGPLRSDATAGLGRRQAEDRADYSHGGCRGCPRPPDWMLCMHRGYEYGYYWPEQNKPAEGDGDWSECLCHRYQADIPYTRRNIDYLMSVPGPATIEAGECQRVACMHNSGISWCNLGNSSWTTPTGFSWIAHAANALLYNCDSLWDYGEWWSIGGTRHHPGVQIDVIVKNVGVGFHC</sequence>
<dbReference type="SUPFAM" id="SSF49344">
    <property type="entry name" value="CBD9-like"/>
    <property type="match status" value="1"/>
</dbReference>
<dbReference type="GO" id="GO:0016614">
    <property type="term" value="F:oxidoreductase activity, acting on CH-OH group of donors"/>
    <property type="evidence" value="ECO:0007669"/>
    <property type="project" value="InterPro"/>
</dbReference>
<dbReference type="Gene3D" id="2.60.40.1210">
    <property type="entry name" value="Cellobiose dehydrogenase, cytochrome domain"/>
    <property type="match status" value="1"/>
</dbReference>
<dbReference type="InterPro" id="IPR007867">
    <property type="entry name" value="GMC_OxRtase_C"/>
</dbReference>
<evidence type="ECO:0000259" key="5">
    <source>
        <dbReference type="Pfam" id="PF16010"/>
    </source>
</evidence>
<feature type="domain" description="Glucose-methanol-choline oxidoreductase C-terminal" evidence="4">
    <location>
        <begin position="671"/>
        <end position="803"/>
    </location>
</feature>
<reference evidence="6" key="1">
    <citation type="journal article" date="2012" name="PLoS Genet.">
        <title>Comparative analysis of the genomes of two field isolates of the rice blast fungus Magnaporthe oryzae.</title>
        <authorList>
            <person name="Xue M."/>
            <person name="Yang J."/>
            <person name="Li Z."/>
            <person name="Hu S."/>
            <person name="Yao N."/>
            <person name="Dean R.A."/>
            <person name="Zhao W."/>
            <person name="Shen M."/>
            <person name="Zhang H."/>
            <person name="Li C."/>
            <person name="Liu L."/>
            <person name="Cao L."/>
            <person name="Xu X."/>
            <person name="Xing Y."/>
            <person name="Hsiang T."/>
            <person name="Zhang Z."/>
            <person name="Xu J.R."/>
            <person name="Peng Y.L."/>
        </authorList>
    </citation>
    <scope>NUCLEOTIDE SEQUENCE</scope>
    <source>
        <strain evidence="6">Y34</strain>
    </source>
</reference>
<dbReference type="EMBL" id="JH793307">
    <property type="protein sequence ID" value="ELQ33016.1"/>
    <property type="molecule type" value="Genomic_DNA"/>
</dbReference>
<dbReference type="SUPFAM" id="SSF51905">
    <property type="entry name" value="FAD/NAD(P)-binding domain"/>
    <property type="match status" value="1"/>
</dbReference>
<comment type="similarity">
    <text evidence="1">Belongs to the GMC oxidoreductase family.</text>
</comment>
<evidence type="ECO:0000256" key="1">
    <source>
        <dbReference type="ARBA" id="ARBA00010790"/>
    </source>
</evidence>
<evidence type="ECO:0000259" key="4">
    <source>
        <dbReference type="Pfam" id="PF05199"/>
    </source>
</evidence>
<feature type="domain" description="Glucose-methanol-choline oxidoreductase N-terminal" evidence="3">
    <location>
        <begin position="290"/>
        <end position="582"/>
    </location>
</feature>
<feature type="chain" id="PRO_5041658846" evidence="2">
    <location>
        <begin position="24"/>
        <end position="1138"/>
    </location>
</feature>
<dbReference type="Pfam" id="PF16010">
    <property type="entry name" value="CDH-cyt"/>
    <property type="match status" value="1"/>
</dbReference>
<organism evidence="6">
    <name type="scientific">Pyricularia oryzae (strain Y34)</name>
    <name type="common">Rice blast fungus</name>
    <name type="synonym">Magnaporthe oryzae</name>
    <dbReference type="NCBI Taxonomy" id="1143189"/>
    <lineage>
        <taxon>Eukaryota</taxon>
        <taxon>Fungi</taxon>
        <taxon>Dikarya</taxon>
        <taxon>Ascomycota</taxon>
        <taxon>Pezizomycotina</taxon>
        <taxon>Sordariomycetes</taxon>
        <taxon>Sordariomycetidae</taxon>
        <taxon>Magnaporthales</taxon>
        <taxon>Pyriculariaceae</taxon>
        <taxon>Pyricularia</taxon>
    </lineage>
</organism>
<keyword evidence="2" id="KW-0732">Signal</keyword>
<gene>
    <name evidence="6" type="ORF">OOU_Y34scaffold01005g42</name>
</gene>
<name>A0AA97PFT8_PYRO3</name>
<dbReference type="SUPFAM" id="SSF54373">
    <property type="entry name" value="FAD-linked reductases, C-terminal domain"/>
    <property type="match status" value="1"/>
</dbReference>
<evidence type="ECO:0000256" key="2">
    <source>
        <dbReference type="SAM" id="SignalP"/>
    </source>
</evidence>
<dbReference type="GO" id="GO:0050660">
    <property type="term" value="F:flavin adenine dinucleotide binding"/>
    <property type="evidence" value="ECO:0007669"/>
    <property type="project" value="InterPro"/>
</dbReference>
<dbReference type="Gene3D" id="3.50.50.60">
    <property type="entry name" value="FAD/NAD(P)-binding domain"/>
    <property type="match status" value="1"/>
</dbReference>